<dbReference type="AlphaFoldDB" id="A0A6C0DM87"/>
<evidence type="ECO:0000313" key="1">
    <source>
        <dbReference type="EMBL" id="QHT17452.1"/>
    </source>
</evidence>
<organism evidence="1">
    <name type="scientific">viral metagenome</name>
    <dbReference type="NCBI Taxonomy" id="1070528"/>
    <lineage>
        <taxon>unclassified sequences</taxon>
        <taxon>metagenomes</taxon>
        <taxon>organismal metagenomes</taxon>
    </lineage>
</organism>
<sequence length="150" mass="18299">MESAIDEKYIRRIPYDVIINNIIPYTYNPIPTELMIDIYSYKKDLNMIKNIYAFDFNYGILFHDLMYYINYIIDENYVVNGNHFIMPQCEKILRRNLMISKMNKIKIVTFVNKHFNISINNETRIERKINYLWGLMTPIERTRFINMFIE</sequence>
<proteinExistence type="predicted"/>
<protein>
    <submittedName>
        <fullName evidence="1">Uncharacterized protein</fullName>
    </submittedName>
</protein>
<name>A0A6C0DM87_9ZZZZ</name>
<accession>A0A6C0DM87</accession>
<dbReference type="EMBL" id="MN739636">
    <property type="protein sequence ID" value="QHT17452.1"/>
    <property type="molecule type" value="Genomic_DNA"/>
</dbReference>
<reference evidence="1" key="1">
    <citation type="journal article" date="2020" name="Nature">
        <title>Giant virus diversity and host interactions through global metagenomics.</title>
        <authorList>
            <person name="Schulz F."/>
            <person name="Roux S."/>
            <person name="Paez-Espino D."/>
            <person name="Jungbluth S."/>
            <person name="Walsh D.A."/>
            <person name="Denef V.J."/>
            <person name="McMahon K.D."/>
            <person name="Konstantinidis K.T."/>
            <person name="Eloe-Fadrosh E.A."/>
            <person name="Kyrpides N.C."/>
            <person name="Woyke T."/>
        </authorList>
    </citation>
    <scope>NUCLEOTIDE SEQUENCE</scope>
    <source>
        <strain evidence="1">GVMAG-M-3300023174-24</strain>
    </source>
</reference>